<dbReference type="AlphaFoldDB" id="A0A916JES4"/>
<keyword evidence="2" id="KW-1185">Reference proteome</keyword>
<dbReference type="RefSeq" id="WP_215240978.1">
    <property type="nucleotide sequence ID" value="NZ_CAJRAF010000002.1"/>
</dbReference>
<gene>
    <name evidence="1" type="ORF">DYBT9275_04621</name>
</gene>
<sequence>MQILLKLAYAFSPAEYLASAFIFCCIFFPASLKAQEPPRPEIDINTFIQNLLPIPTEDADYTDVYEALFQLYTNPLDLNQATRDELSAVFVLSEIQLNAFIDYREKSGALLSLYELQAIPGFDLTTIGKLLPFVTVEPRQITLRESFKNPTQHFLLLRSAKLLEQQKGYSSLDSTSRSATRYAGKPWNGYARYRYARAGVYSLGFTFEKDGGEVFWDWKPKNQIFGIDFTSFHAQIMNRGQLKNLIIGDFQMQAGQGLVMAAGFSLGKGSEVIRTTYRSTLGLKPYTSVLEANFFRGMAATFAFHSQLEMTTFYSLTRRDASLDNTADDPDAVVVSSLLVSGYHRTAAERAKHGTIPEQNAGLHFIYKMPSHNGQLGLTILNTHYGTSLRKKDVPYNRFEFTGNNNLIFGLHGDYHWQNFHFFGEAARSQSGGTGAVGGWIAGLGKTLDFTMLFRRYDKDFHSQYGNALAEATRPINETGMYWGLRYMPNRKWQFSGFYDYFRFPWLKYQVNAPSDGHDIFLHSLWKPSKKLNTYLLFHEKHKQRNAPESDANVIPVVNSVRRTIMFNLEYEIPLKYAIRTRVQYGDLRYEGGSKSAGFTVVQDVTRHFPKFEISARIAFFKTDNYDSRQYVYEKDMLYAFTIPAYYDTGTRHYLILKYNLSKKMKVWVRWSQTRYSNLEKISSGLSEIQGDTRSEVKMQMMYQF</sequence>
<dbReference type="InterPro" id="IPR010994">
    <property type="entry name" value="RuvA_2-like"/>
</dbReference>
<dbReference type="Proteomes" id="UP000680038">
    <property type="component" value="Unassembled WGS sequence"/>
</dbReference>
<dbReference type="SUPFAM" id="SSF47781">
    <property type="entry name" value="RuvA domain 2-like"/>
    <property type="match status" value="1"/>
</dbReference>
<organism evidence="1 2">
    <name type="scientific">Dyadobacter helix</name>
    <dbReference type="NCBI Taxonomy" id="2822344"/>
    <lineage>
        <taxon>Bacteria</taxon>
        <taxon>Pseudomonadati</taxon>
        <taxon>Bacteroidota</taxon>
        <taxon>Cytophagia</taxon>
        <taxon>Cytophagales</taxon>
        <taxon>Spirosomataceae</taxon>
        <taxon>Dyadobacter</taxon>
    </lineage>
</organism>
<dbReference type="EMBL" id="CAJRAF010000002">
    <property type="protein sequence ID" value="CAG5010012.1"/>
    <property type="molecule type" value="Genomic_DNA"/>
</dbReference>
<protein>
    <recommendedName>
        <fullName evidence="3">Helix-hairpin-helix domain-containing protein</fullName>
    </recommendedName>
</protein>
<name>A0A916JES4_9BACT</name>
<evidence type="ECO:0000313" key="1">
    <source>
        <dbReference type="EMBL" id="CAG5010012.1"/>
    </source>
</evidence>
<proteinExistence type="predicted"/>
<evidence type="ECO:0008006" key="3">
    <source>
        <dbReference type="Google" id="ProtNLM"/>
    </source>
</evidence>
<reference evidence="1" key="1">
    <citation type="submission" date="2021-04" db="EMBL/GenBank/DDBJ databases">
        <authorList>
            <person name="Rodrigo-Torres L."/>
            <person name="Arahal R. D."/>
            <person name="Lucena T."/>
        </authorList>
    </citation>
    <scope>NUCLEOTIDE SEQUENCE</scope>
    <source>
        <strain evidence="1">CECT 9275</strain>
    </source>
</reference>
<accession>A0A916JES4</accession>
<evidence type="ECO:0000313" key="2">
    <source>
        <dbReference type="Proteomes" id="UP000680038"/>
    </source>
</evidence>
<comment type="caution">
    <text evidence="1">The sequence shown here is derived from an EMBL/GenBank/DDBJ whole genome shotgun (WGS) entry which is preliminary data.</text>
</comment>